<dbReference type="GO" id="GO:0005634">
    <property type="term" value="C:nucleus"/>
    <property type="evidence" value="ECO:0007669"/>
    <property type="project" value="UniProtKB-SubCell"/>
</dbReference>
<name>A0AAY4D8M3_9TELE</name>
<feature type="region of interest" description="Disordered" evidence="7">
    <location>
        <begin position="395"/>
        <end position="436"/>
    </location>
</feature>
<dbReference type="PROSITE" id="PS00028">
    <property type="entry name" value="ZINC_FINGER_C2H2_1"/>
    <property type="match status" value="5"/>
</dbReference>
<evidence type="ECO:0000313" key="9">
    <source>
        <dbReference type="Ensembl" id="ENSDCDP00010041910.1"/>
    </source>
</evidence>
<feature type="region of interest" description="Disordered" evidence="7">
    <location>
        <begin position="92"/>
        <end position="153"/>
    </location>
</feature>
<feature type="domain" description="C2H2-type" evidence="8">
    <location>
        <begin position="479"/>
        <end position="501"/>
    </location>
</feature>
<protein>
    <recommendedName>
        <fullName evidence="8">C2H2-type domain-containing protein</fullName>
    </recommendedName>
</protein>
<feature type="domain" description="C2H2-type" evidence="8">
    <location>
        <begin position="609"/>
        <end position="636"/>
    </location>
</feature>
<dbReference type="InterPro" id="IPR036236">
    <property type="entry name" value="Znf_C2H2_sf"/>
</dbReference>
<dbReference type="SMART" id="SM00355">
    <property type="entry name" value="ZnF_C2H2"/>
    <property type="match status" value="6"/>
</dbReference>
<evidence type="ECO:0000256" key="2">
    <source>
        <dbReference type="ARBA" id="ARBA00022723"/>
    </source>
</evidence>
<comment type="subcellular location">
    <subcellularLocation>
        <location evidence="1">Nucleus</location>
    </subcellularLocation>
</comment>
<feature type="domain" description="C2H2-type" evidence="8">
    <location>
        <begin position="36"/>
        <end position="58"/>
    </location>
</feature>
<feature type="compositionally biased region" description="Basic and acidic residues" evidence="7">
    <location>
        <begin position="115"/>
        <end position="140"/>
    </location>
</feature>
<dbReference type="GO" id="GO:0008270">
    <property type="term" value="F:zinc ion binding"/>
    <property type="evidence" value="ECO:0007669"/>
    <property type="project" value="UniProtKB-KW"/>
</dbReference>
<dbReference type="Proteomes" id="UP000694580">
    <property type="component" value="Chromosome 3"/>
</dbReference>
<dbReference type="Gene3D" id="3.30.160.60">
    <property type="entry name" value="Classic Zinc Finger"/>
    <property type="match status" value="1"/>
</dbReference>
<dbReference type="SUPFAM" id="SSF57667">
    <property type="entry name" value="beta-beta-alpha zinc fingers"/>
    <property type="match status" value="2"/>
</dbReference>
<dbReference type="PROSITE" id="PS50157">
    <property type="entry name" value="ZINC_FINGER_C2H2_2"/>
    <property type="match status" value="5"/>
</dbReference>
<keyword evidence="3 6" id="KW-0863">Zinc-finger</keyword>
<evidence type="ECO:0000256" key="7">
    <source>
        <dbReference type="SAM" id="MobiDB-lite"/>
    </source>
</evidence>
<evidence type="ECO:0000259" key="8">
    <source>
        <dbReference type="PROSITE" id="PS50157"/>
    </source>
</evidence>
<evidence type="ECO:0000313" key="10">
    <source>
        <dbReference type="Proteomes" id="UP000694580"/>
    </source>
</evidence>
<feature type="domain" description="C2H2-type" evidence="8">
    <location>
        <begin position="316"/>
        <end position="338"/>
    </location>
</feature>
<dbReference type="InterPro" id="IPR051643">
    <property type="entry name" value="Transcr_Reg_ZincFinger"/>
</dbReference>
<dbReference type="PANTHER" id="PTHR24396">
    <property type="entry name" value="ZINC FINGER PROTEIN"/>
    <property type="match status" value="1"/>
</dbReference>
<dbReference type="PANTHER" id="PTHR24396:SF29">
    <property type="entry name" value="PROTEIN WIZ ISOFORM X1"/>
    <property type="match status" value="1"/>
</dbReference>
<reference evidence="9 10" key="1">
    <citation type="submission" date="2020-06" db="EMBL/GenBank/DDBJ databases">
        <authorList>
            <consortium name="Wellcome Sanger Institute Data Sharing"/>
        </authorList>
    </citation>
    <scope>NUCLEOTIDE SEQUENCE [LARGE SCALE GENOMIC DNA]</scope>
</reference>
<feature type="compositionally biased region" description="Basic and acidic residues" evidence="7">
    <location>
        <begin position="734"/>
        <end position="748"/>
    </location>
</feature>
<keyword evidence="4" id="KW-0862">Zinc</keyword>
<reference evidence="9" key="3">
    <citation type="submission" date="2025-09" db="UniProtKB">
        <authorList>
            <consortium name="Ensembl"/>
        </authorList>
    </citation>
    <scope>IDENTIFICATION</scope>
</reference>
<keyword evidence="10" id="KW-1185">Reference proteome</keyword>
<accession>A0AAY4D8M3</accession>
<evidence type="ECO:0000256" key="1">
    <source>
        <dbReference type="ARBA" id="ARBA00004123"/>
    </source>
</evidence>
<dbReference type="Pfam" id="PF23015">
    <property type="entry name" value="zf-WIZ"/>
    <property type="match status" value="1"/>
</dbReference>
<sequence length="843" mass="91792">GPVNRRLNPEVPLSKAPSQHTAPRASVMAAHLLDSHTCELCGLCFETRRGLSSHARFHLRQLGVTLSESSGAPIDLLHQLIEDRDIHLPKALFLPPTNKKPKMPKTQQLVQSPAPKKDLPTSKKDVSTAKKDSLSHKKDVPGANAESDATVNPMAPEKPLWAPQESDAPLNLMVMDPSGRDDVHVCELCGAWFETRKGLASHARAHLRQIGMDSEEAKGAAIEVLHRIIRNEGLKPSDRATLVDLDHTDKDPSQLSIHSFKPAPKRSSSPGSSKARPKSSSSSFPPVKRLKIASTEKLSLEDFSSKETELAQGRPIVCEFCRETFVRNQSLSSHARSHLRQLGITEWTVKGSPMATLREVMAKRGVTSLPSPTQSPKPSQSPCFPGAVTQTKLPKARKGSRLVNKPKDEPIDIEVSPPPQKSFMGSWSSSTAIQNPTRGKNLSKAMDVFANWTCRSIAVHGHLFGALIYRLLLTALQPVTCEFCGETFDSRKALSCHSRAHLRQLGVCWPASVSPIDVLLQIMQEEGISRASGDKMEPVTVAVRTTSPWRKQGSSPRTFSVSPVDFSIKGPKMSFSEKDQVTHLLLLADVNSPTSFQCSSCFSSSAVDTICELCGLYFENRKALASHARAHLRQVGVDWHAIGSPIETLTGWIQREPGKVAELQKRYMRGDLPPVKKARSGSNKSSHKASLGLPHGSRAAREVTTASTSRLLGKGDTSHFSHKSHRGQGSTSAHADHSTHVARGESTKPSRSGNIPALVPRPPASPLVKVVGKVYSLKCRWVFCDLEFRGPLSVQEDWVRHLQQHILNLKRDAPPASPAPSPAPLPSAPLNPAAPILVSAQAV</sequence>
<keyword evidence="5" id="KW-0539">Nucleus</keyword>
<keyword evidence="2" id="KW-0479">Metal-binding</keyword>
<feature type="region of interest" description="Disordered" evidence="7">
    <location>
        <begin position="811"/>
        <end position="830"/>
    </location>
</feature>
<evidence type="ECO:0000256" key="5">
    <source>
        <dbReference type="ARBA" id="ARBA00023242"/>
    </source>
</evidence>
<feature type="compositionally biased region" description="Low complexity" evidence="7">
    <location>
        <begin position="261"/>
        <end position="286"/>
    </location>
</feature>
<dbReference type="InterPro" id="IPR055125">
    <property type="entry name" value="Wiz_C_Znf"/>
</dbReference>
<evidence type="ECO:0000256" key="6">
    <source>
        <dbReference type="PROSITE-ProRule" id="PRU00042"/>
    </source>
</evidence>
<feature type="region of interest" description="Disordered" evidence="7">
    <location>
        <begin position="1"/>
        <end position="22"/>
    </location>
</feature>
<feature type="region of interest" description="Disordered" evidence="7">
    <location>
        <begin position="248"/>
        <end position="288"/>
    </location>
</feature>
<feature type="region of interest" description="Disordered" evidence="7">
    <location>
        <begin position="665"/>
        <end position="760"/>
    </location>
</feature>
<dbReference type="Ensembl" id="ENSDCDT00010051918.1">
    <property type="protein sequence ID" value="ENSDCDP00010041910.1"/>
    <property type="gene ID" value="ENSDCDG00010026484.1"/>
</dbReference>
<dbReference type="GO" id="GO:0000978">
    <property type="term" value="F:RNA polymerase II cis-regulatory region sequence-specific DNA binding"/>
    <property type="evidence" value="ECO:0007669"/>
    <property type="project" value="TreeGrafter"/>
</dbReference>
<dbReference type="GeneTree" id="ENSGT00940000159979"/>
<feature type="domain" description="C2H2-type" evidence="8">
    <location>
        <begin position="184"/>
        <end position="206"/>
    </location>
</feature>
<dbReference type="GO" id="GO:0000981">
    <property type="term" value="F:DNA-binding transcription factor activity, RNA polymerase II-specific"/>
    <property type="evidence" value="ECO:0007669"/>
    <property type="project" value="TreeGrafter"/>
</dbReference>
<dbReference type="InterPro" id="IPR013087">
    <property type="entry name" value="Znf_C2H2_type"/>
</dbReference>
<organism evidence="9 10">
    <name type="scientific">Denticeps clupeoides</name>
    <name type="common">denticle herring</name>
    <dbReference type="NCBI Taxonomy" id="299321"/>
    <lineage>
        <taxon>Eukaryota</taxon>
        <taxon>Metazoa</taxon>
        <taxon>Chordata</taxon>
        <taxon>Craniata</taxon>
        <taxon>Vertebrata</taxon>
        <taxon>Euteleostomi</taxon>
        <taxon>Actinopterygii</taxon>
        <taxon>Neopterygii</taxon>
        <taxon>Teleostei</taxon>
        <taxon>Clupei</taxon>
        <taxon>Clupeiformes</taxon>
        <taxon>Denticipitoidei</taxon>
        <taxon>Denticipitidae</taxon>
        <taxon>Denticeps</taxon>
    </lineage>
</organism>
<feature type="compositionally biased region" description="Pro residues" evidence="7">
    <location>
        <begin position="815"/>
        <end position="829"/>
    </location>
</feature>
<dbReference type="AlphaFoldDB" id="A0AAY4D8M3"/>
<reference evidence="9" key="2">
    <citation type="submission" date="2025-08" db="UniProtKB">
        <authorList>
            <consortium name="Ensembl"/>
        </authorList>
    </citation>
    <scope>IDENTIFICATION</scope>
</reference>
<evidence type="ECO:0000256" key="3">
    <source>
        <dbReference type="ARBA" id="ARBA00022771"/>
    </source>
</evidence>
<evidence type="ECO:0000256" key="4">
    <source>
        <dbReference type="ARBA" id="ARBA00022833"/>
    </source>
</evidence>
<feature type="compositionally biased region" description="Polar residues" evidence="7">
    <location>
        <begin position="423"/>
        <end position="436"/>
    </location>
</feature>
<proteinExistence type="predicted"/>